<keyword evidence="4 9" id="KW-0460">Magnesium</keyword>
<dbReference type="HAMAP" id="MF_00097">
    <property type="entry name" value="TMP_synthase"/>
    <property type="match status" value="1"/>
</dbReference>
<evidence type="ECO:0000256" key="9">
    <source>
        <dbReference type="HAMAP-Rule" id="MF_00097"/>
    </source>
</evidence>
<organism evidence="13 14">
    <name type="scientific">Marinagarivorans cellulosilyticus</name>
    <dbReference type="NCBI Taxonomy" id="2721545"/>
    <lineage>
        <taxon>Bacteria</taxon>
        <taxon>Pseudomonadati</taxon>
        <taxon>Pseudomonadota</taxon>
        <taxon>Gammaproteobacteria</taxon>
        <taxon>Cellvibrionales</taxon>
        <taxon>Cellvibrionaceae</taxon>
        <taxon>Marinagarivorans</taxon>
    </lineage>
</organism>
<evidence type="ECO:0000256" key="2">
    <source>
        <dbReference type="ARBA" id="ARBA00022679"/>
    </source>
</evidence>
<feature type="binding site" evidence="9">
    <location>
        <position position="149"/>
    </location>
    <ligand>
        <name>2-[(2R,5Z)-2-carboxy-4-methylthiazol-5(2H)-ylidene]ethyl phosphate</name>
        <dbReference type="ChEBI" id="CHEBI:62899"/>
    </ligand>
</feature>
<keyword evidence="14" id="KW-1185">Reference proteome</keyword>
<feature type="binding site" evidence="9">
    <location>
        <begin position="22"/>
        <end position="26"/>
    </location>
    <ligand>
        <name>4-amino-2-methyl-5-(diphosphooxymethyl)pyrimidine</name>
        <dbReference type="ChEBI" id="CHEBI:57841"/>
    </ligand>
</feature>
<evidence type="ECO:0000256" key="4">
    <source>
        <dbReference type="ARBA" id="ARBA00022842"/>
    </source>
</evidence>
<comment type="similarity">
    <text evidence="9 10">Belongs to the thiamine-phosphate synthase family.</text>
</comment>
<dbReference type="SUPFAM" id="SSF51391">
    <property type="entry name" value="Thiamin phosphate synthase"/>
    <property type="match status" value="1"/>
</dbReference>
<evidence type="ECO:0000256" key="11">
    <source>
        <dbReference type="RuleBase" id="RU004253"/>
    </source>
</evidence>
<dbReference type="GO" id="GO:0000287">
    <property type="term" value="F:magnesium ion binding"/>
    <property type="evidence" value="ECO:0007669"/>
    <property type="project" value="UniProtKB-UniRule"/>
</dbReference>
<feature type="domain" description="Thiamine phosphate synthase/TenI" evidence="12">
    <location>
        <begin position="6"/>
        <end position="171"/>
    </location>
</feature>
<protein>
    <recommendedName>
        <fullName evidence="9">Thiamine-phosphate synthase</fullName>
        <shortName evidence="9">TP synthase</shortName>
        <shortName evidence="9">TPS</shortName>
        <ecNumber evidence="9">2.5.1.3</ecNumber>
    </recommendedName>
    <alternativeName>
        <fullName evidence="9">Thiamine-phosphate pyrophosphorylase</fullName>
        <shortName evidence="9">TMP pyrophosphorylase</shortName>
        <shortName evidence="9">TMP-PPase</shortName>
    </alternativeName>
</protein>
<comment type="pathway">
    <text evidence="1 9 11">Cofactor biosynthesis; thiamine diphosphate biosynthesis; thiamine phosphate from 4-amino-2-methyl-5-diphosphomethylpyrimidine and 4-methyl-5-(2-phosphoethyl)-thiazole: step 1/1.</text>
</comment>
<reference evidence="13 14" key="1">
    <citation type="journal article" date="2022" name="IScience">
        <title>An ultrasensitive nanofiber-based assay for enzymatic hydrolysis and deep-sea microbial degradation of cellulose.</title>
        <authorList>
            <person name="Tsudome M."/>
            <person name="Tachioka M."/>
            <person name="Miyazaki M."/>
            <person name="Uchimura K."/>
            <person name="Tsuda M."/>
            <person name="Takaki Y."/>
            <person name="Deguchi S."/>
        </authorList>
    </citation>
    <scope>NUCLEOTIDE SEQUENCE [LARGE SCALE GENOMIC DNA]</scope>
    <source>
        <strain evidence="13 14">GE09</strain>
    </source>
</reference>
<dbReference type="Gene3D" id="3.20.20.70">
    <property type="entry name" value="Aldolase class I"/>
    <property type="match status" value="1"/>
</dbReference>
<keyword evidence="2 9" id="KW-0808">Transferase</keyword>
<dbReference type="InterPro" id="IPR022998">
    <property type="entry name" value="ThiamineP_synth_TenI"/>
</dbReference>
<comment type="caution">
    <text evidence="9">Lacks conserved residue(s) required for the propagation of feature annotation.</text>
</comment>
<evidence type="ECO:0000313" key="14">
    <source>
        <dbReference type="Proteomes" id="UP001320119"/>
    </source>
</evidence>
<evidence type="ECO:0000313" key="13">
    <source>
        <dbReference type="EMBL" id="BCD96409.1"/>
    </source>
</evidence>
<comment type="function">
    <text evidence="9">Condenses 4-methyl-5-(beta-hydroxyethyl)thiazole monophosphate (THZ-P) and 2-methyl-4-amino-5-hydroxymethyl pyrimidine pyrophosphate (HMP-PP) to form thiamine monophosphate (TMP).</text>
</comment>
<comment type="catalytic activity">
    <reaction evidence="8 9 10">
        <text>2-[(2R,5Z)-2-carboxy-4-methylthiazol-5(2H)-ylidene]ethyl phosphate + 4-amino-2-methyl-5-(diphosphooxymethyl)pyrimidine + 2 H(+) = thiamine phosphate + CO2 + diphosphate</text>
        <dbReference type="Rhea" id="RHEA:47844"/>
        <dbReference type="ChEBI" id="CHEBI:15378"/>
        <dbReference type="ChEBI" id="CHEBI:16526"/>
        <dbReference type="ChEBI" id="CHEBI:33019"/>
        <dbReference type="ChEBI" id="CHEBI:37575"/>
        <dbReference type="ChEBI" id="CHEBI:57841"/>
        <dbReference type="ChEBI" id="CHEBI:62899"/>
        <dbReference type="EC" id="2.5.1.3"/>
    </reaction>
</comment>
<dbReference type="KEGG" id="marq:MARGE09_P0609"/>
<evidence type="ECO:0000256" key="5">
    <source>
        <dbReference type="ARBA" id="ARBA00022977"/>
    </source>
</evidence>
<accession>A0AAN2BIZ3</accession>
<keyword evidence="5 9" id="KW-0784">Thiamine biosynthesis</keyword>
<evidence type="ECO:0000256" key="3">
    <source>
        <dbReference type="ARBA" id="ARBA00022723"/>
    </source>
</evidence>
<evidence type="ECO:0000256" key="10">
    <source>
        <dbReference type="RuleBase" id="RU003826"/>
    </source>
</evidence>
<evidence type="ECO:0000256" key="8">
    <source>
        <dbReference type="ARBA" id="ARBA00047883"/>
    </source>
</evidence>
<dbReference type="InterPro" id="IPR013785">
    <property type="entry name" value="Aldolase_TIM"/>
</dbReference>
<dbReference type="GO" id="GO:0009228">
    <property type="term" value="P:thiamine biosynthetic process"/>
    <property type="evidence" value="ECO:0007669"/>
    <property type="project" value="UniProtKB-KW"/>
</dbReference>
<dbReference type="EC" id="2.5.1.3" evidence="9"/>
<evidence type="ECO:0000256" key="7">
    <source>
        <dbReference type="ARBA" id="ARBA00047851"/>
    </source>
</evidence>
<feature type="binding site" evidence="9">
    <location>
        <position position="123"/>
    </location>
    <ligand>
        <name>4-amino-2-methyl-5-(diphosphooxymethyl)pyrimidine</name>
        <dbReference type="ChEBI" id="CHEBI:57841"/>
    </ligand>
</feature>
<dbReference type="NCBIfam" id="TIGR00693">
    <property type="entry name" value="thiE"/>
    <property type="match status" value="1"/>
</dbReference>
<feature type="binding site" evidence="9">
    <location>
        <position position="93"/>
    </location>
    <ligand>
        <name>4-amino-2-methyl-5-(diphosphooxymethyl)pyrimidine</name>
        <dbReference type="ChEBI" id="CHEBI:57841"/>
    </ligand>
</feature>
<feature type="binding site" evidence="9">
    <location>
        <position position="55"/>
    </location>
    <ligand>
        <name>Mg(2+)</name>
        <dbReference type="ChEBI" id="CHEBI:18420"/>
    </ligand>
</feature>
<dbReference type="PANTHER" id="PTHR20857:SF15">
    <property type="entry name" value="THIAMINE-PHOSPHATE SYNTHASE"/>
    <property type="match status" value="1"/>
</dbReference>
<dbReference type="Pfam" id="PF02581">
    <property type="entry name" value="TMP-TENI"/>
    <property type="match status" value="1"/>
</dbReference>
<evidence type="ECO:0000259" key="12">
    <source>
        <dbReference type="Pfam" id="PF02581"/>
    </source>
</evidence>
<feature type="binding site" evidence="9">
    <location>
        <position position="54"/>
    </location>
    <ligand>
        <name>4-amino-2-methyl-5-(diphosphooxymethyl)pyrimidine</name>
        <dbReference type="ChEBI" id="CHEBI:57841"/>
    </ligand>
</feature>
<sequence length="191" mass="20286">MPGDLLISQSEAALKGGCQWLQYRNKSANQEQRLADAKKLRQLCEYYNAKLIINDDVVLAQRVSAHGVHLGQGDGSVCQARELLGETAIIGVTCHDQLSLAKQAIADGASYVAFGRFFPSQTKPNAKAAPLTLLTQAQVLNIPITAIGGITLNNAASVIDAGASAIAVCHSLFACDDVEARAKDFCRLFSA</sequence>
<proteinExistence type="inferred from homology"/>
<name>A0AAN2BIZ3_9GAMM</name>
<dbReference type="InterPro" id="IPR034291">
    <property type="entry name" value="TMP_synthase"/>
</dbReference>
<dbReference type="CDD" id="cd00564">
    <property type="entry name" value="TMP_TenI"/>
    <property type="match status" value="1"/>
</dbReference>
<dbReference type="AlphaFoldDB" id="A0AAN2BIZ3"/>
<dbReference type="GO" id="GO:0009229">
    <property type="term" value="P:thiamine diphosphate biosynthetic process"/>
    <property type="evidence" value="ECO:0007669"/>
    <property type="project" value="UniProtKB-UniRule"/>
</dbReference>
<dbReference type="InterPro" id="IPR036206">
    <property type="entry name" value="ThiamineP_synth_sf"/>
</dbReference>
<comment type="catalytic activity">
    <reaction evidence="7 9 10">
        <text>2-(2-carboxy-4-methylthiazol-5-yl)ethyl phosphate + 4-amino-2-methyl-5-(diphosphooxymethyl)pyrimidine + 2 H(+) = thiamine phosphate + CO2 + diphosphate</text>
        <dbReference type="Rhea" id="RHEA:47848"/>
        <dbReference type="ChEBI" id="CHEBI:15378"/>
        <dbReference type="ChEBI" id="CHEBI:16526"/>
        <dbReference type="ChEBI" id="CHEBI:33019"/>
        <dbReference type="ChEBI" id="CHEBI:37575"/>
        <dbReference type="ChEBI" id="CHEBI:57841"/>
        <dbReference type="ChEBI" id="CHEBI:62890"/>
        <dbReference type="EC" id="2.5.1.3"/>
    </reaction>
</comment>
<keyword evidence="3 9" id="KW-0479">Metal-binding</keyword>
<gene>
    <name evidence="9" type="primary">thiE</name>
    <name evidence="13" type="ORF">MARGE09_P0609</name>
</gene>
<dbReference type="GO" id="GO:0004789">
    <property type="term" value="F:thiamine-phosphate diphosphorylase activity"/>
    <property type="evidence" value="ECO:0007669"/>
    <property type="project" value="UniProtKB-UniRule"/>
</dbReference>
<dbReference type="PANTHER" id="PTHR20857">
    <property type="entry name" value="THIAMINE-PHOSPHATE PYROPHOSPHORYLASE"/>
    <property type="match status" value="1"/>
</dbReference>
<dbReference type="GO" id="GO:0005737">
    <property type="term" value="C:cytoplasm"/>
    <property type="evidence" value="ECO:0007669"/>
    <property type="project" value="TreeGrafter"/>
</dbReference>
<feature type="binding site" evidence="9">
    <location>
        <begin position="120"/>
        <end position="122"/>
    </location>
    <ligand>
        <name>2-[(2R,5Z)-2-carboxy-4-methylthiazol-5(2H)-ylidene]ethyl phosphate</name>
        <dbReference type="ChEBI" id="CHEBI:62899"/>
    </ligand>
</feature>
<comment type="cofactor">
    <cofactor evidence="9">
        <name>Mg(2+)</name>
        <dbReference type="ChEBI" id="CHEBI:18420"/>
    </cofactor>
    <text evidence="9">Binds 1 Mg(2+) ion per subunit.</text>
</comment>
<evidence type="ECO:0000256" key="6">
    <source>
        <dbReference type="ARBA" id="ARBA00047334"/>
    </source>
</evidence>
<evidence type="ECO:0000256" key="1">
    <source>
        <dbReference type="ARBA" id="ARBA00005165"/>
    </source>
</evidence>
<dbReference type="Proteomes" id="UP001320119">
    <property type="component" value="Chromosome"/>
</dbReference>
<feature type="binding site" evidence="9">
    <location>
        <position position="74"/>
    </location>
    <ligand>
        <name>Mg(2+)</name>
        <dbReference type="ChEBI" id="CHEBI:18420"/>
    </ligand>
</feature>
<comment type="catalytic activity">
    <reaction evidence="6 9 10">
        <text>4-methyl-5-(2-phosphooxyethyl)-thiazole + 4-amino-2-methyl-5-(diphosphooxymethyl)pyrimidine + H(+) = thiamine phosphate + diphosphate</text>
        <dbReference type="Rhea" id="RHEA:22328"/>
        <dbReference type="ChEBI" id="CHEBI:15378"/>
        <dbReference type="ChEBI" id="CHEBI:33019"/>
        <dbReference type="ChEBI" id="CHEBI:37575"/>
        <dbReference type="ChEBI" id="CHEBI:57841"/>
        <dbReference type="ChEBI" id="CHEBI:58296"/>
        <dbReference type="EC" id="2.5.1.3"/>
    </reaction>
</comment>
<dbReference type="EMBL" id="AP023086">
    <property type="protein sequence ID" value="BCD96409.1"/>
    <property type="molecule type" value="Genomic_DNA"/>
</dbReference>